<dbReference type="RefSeq" id="WP_349642279.1">
    <property type="nucleotide sequence ID" value="NZ_CAWVOH010000003.1"/>
</dbReference>
<name>A0ABP0EQY7_9LACO</name>
<dbReference type="Pfam" id="PF00696">
    <property type="entry name" value="AA_kinase"/>
    <property type="match status" value="1"/>
</dbReference>
<keyword evidence="3" id="KW-0055">Arginine biosynthesis</keyword>
<dbReference type="InterPro" id="IPR036393">
    <property type="entry name" value="AceGlu_kinase-like_sf"/>
</dbReference>
<evidence type="ECO:0000259" key="10">
    <source>
        <dbReference type="Pfam" id="PF00696"/>
    </source>
</evidence>
<keyword evidence="4" id="KW-0028">Amino-acid biosynthesis</keyword>
<dbReference type="PANTHER" id="PTHR23342:SF0">
    <property type="entry name" value="N-ACETYLGLUTAMATE SYNTHASE, MITOCHONDRIAL"/>
    <property type="match status" value="1"/>
</dbReference>
<gene>
    <name evidence="11" type="ORF">R54876_GBNLAHCA_01305</name>
</gene>
<dbReference type="PIRSF" id="PIRSF000728">
    <property type="entry name" value="NAGK"/>
    <property type="match status" value="1"/>
</dbReference>
<keyword evidence="8" id="KW-0067">ATP-binding</keyword>
<dbReference type="Proteomes" id="UP001314241">
    <property type="component" value="Unassembled WGS sequence"/>
</dbReference>
<sequence length="245" mass="25970">MNVIKIGGNAIPALNEQFYQQLAEWTTAGQSVLIVHGGGLLISQVADFFHQVTEKIDGIRKTDAQMLELTQGVLADLVQPFFASQLEAHGLEVTRLNSKGKIPLQADYLDQALYGEVGKVTGWDEDVFTKLPAGKIALLASLGQGPAGQILNINADAVAQEVAILAKAEELILLTDVAGLKIDGQVLKQASPSDIQDFITAKEITGGMIPKVTAACEVLHAGVQSVRITDQINHPGTLLAQSKGA</sequence>
<comment type="catalytic activity">
    <reaction evidence="9">
        <text>N-acetyl-L-glutamate + ATP = N-acetyl-L-glutamyl 5-phosphate + ADP</text>
        <dbReference type="Rhea" id="RHEA:14629"/>
        <dbReference type="ChEBI" id="CHEBI:30616"/>
        <dbReference type="ChEBI" id="CHEBI:44337"/>
        <dbReference type="ChEBI" id="CHEBI:57936"/>
        <dbReference type="ChEBI" id="CHEBI:456216"/>
        <dbReference type="EC" id="2.7.2.8"/>
    </reaction>
</comment>
<dbReference type="InterPro" id="IPR004662">
    <property type="entry name" value="AcgluKinase_fam"/>
</dbReference>
<dbReference type="EMBL" id="CAWVOH010000003">
    <property type="protein sequence ID" value="CAK8054730.1"/>
    <property type="molecule type" value="Genomic_DNA"/>
</dbReference>
<proteinExistence type="predicted"/>
<dbReference type="InterPro" id="IPR001048">
    <property type="entry name" value="Asp/Glu/Uridylate_kinase"/>
</dbReference>
<evidence type="ECO:0000256" key="3">
    <source>
        <dbReference type="ARBA" id="ARBA00022571"/>
    </source>
</evidence>
<dbReference type="NCBIfam" id="TIGR00761">
    <property type="entry name" value="argB"/>
    <property type="match status" value="1"/>
</dbReference>
<dbReference type="PANTHER" id="PTHR23342">
    <property type="entry name" value="N-ACETYLGLUTAMATE SYNTHASE"/>
    <property type="match status" value="1"/>
</dbReference>
<keyword evidence="7 11" id="KW-0418">Kinase</keyword>
<keyword evidence="5 11" id="KW-0808">Transferase</keyword>
<evidence type="ECO:0000256" key="5">
    <source>
        <dbReference type="ARBA" id="ARBA00022679"/>
    </source>
</evidence>
<dbReference type="EC" id="2.7.2.8" evidence="2"/>
<dbReference type="GO" id="GO:0003991">
    <property type="term" value="F:acetylglutamate kinase activity"/>
    <property type="evidence" value="ECO:0007669"/>
    <property type="project" value="UniProtKB-EC"/>
</dbReference>
<evidence type="ECO:0000313" key="12">
    <source>
        <dbReference type="Proteomes" id="UP001314241"/>
    </source>
</evidence>
<evidence type="ECO:0000256" key="4">
    <source>
        <dbReference type="ARBA" id="ARBA00022605"/>
    </source>
</evidence>
<organism evidence="11 12">
    <name type="scientific">Eupransor demetentiae</name>
    <dbReference type="NCBI Taxonomy" id="3109584"/>
    <lineage>
        <taxon>Bacteria</taxon>
        <taxon>Bacillati</taxon>
        <taxon>Bacillota</taxon>
        <taxon>Bacilli</taxon>
        <taxon>Lactobacillales</taxon>
        <taxon>Lactobacillaceae</taxon>
        <taxon>Eupransor</taxon>
    </lineage>
</organism>
<feature type="domain" description="Aspartate/glutamate/uridylate kinase" evidence="10">
    <location>
        <begin position="2"/>
        <end position="230"/>
    </location>
</feature>
<comment type="caution">
    <text evidence="11">The sequence shown here is derived from an EMBL/GenBank/DDBJ whole genome shotgun (WGS) entry which is preliminary data.</text>
</comment>
<evidence type="ECO:0000256" key="6">
    <source>
        <dbReference type="ARBA" id="ARBA00022741"/>
    </source>
</evidence>
<accession>A0ABP0EQY7</accession>
<dbReference type="CDD" id="cd04238">
    <property type="entry name" value="AAK_NAGK-like"/>
    <property type="match status" value="1"/>
</dbReference>
<evidence type="ECO:0000256" key="1">
    <source>
        <dbReference type="ARBA" id="ARBA00004828"/>
    </source>
</evidence>
<evidence type="ECO:0000256" key="2">
    <source>
        <dbReference type="ARBA" id="ARBA00013065"/>
    </source>
</evidence>
<comment type="pathway">
    <text evidence="1">Amino-acid biosynthesis; L-arginine biosynthesis; N(2)-acetyl-L-ornithine from L-glutamate: step 2/4.</text>
</comment>
<evidence type="ECO:0000256" key="9">
    <source>
        <dbReference type="ARBA" id="ARBA00048141"/>
    </source>
</evidence>
<dbReference type="SUPFAM" id="SSF53633">
    <property type="entry name" value="Carbamate kinase-like"/>
    <property type="match status" value="1"/>
</dbReference>
<evidence type="ECO:0000256" key="7">
    <source>
        <dbReference type="ARBA" id="ARBA00022777"/>
    </source>
</evidence>
<protein>
    <recommendedName>
        <fullName evidence="2">acetylglutamate kinase</fullName>
        <ecNumber evidence="2">2.7.2.8</ecNumber>
    </recommendedName>
</protein>
<keyword evidence="6" id="KW-0547">Nucleotide-binding</keyword>
<keyword evidence="12" id="KW-1185">Reference proteome</keyword>
<evidence type="ECO:0000256" key="8">
    <source>
        <dbReference type="ARBA" id="ARBA00022840"/>
    </source>
</evidence>
<dbReference type="Gene3D" id="3.40.1160.10">
    <property type="entry name" value="Acetylglutamate kinase-like"/>
    <property type="match status" value="1"/>
</dbReference>
<reference evidence="11 12" key="1">
    <citation type="submission" date="2024-01" db="EMBL/GenBank/DDBJ databases">
        <authorList>
            <person name="Botero Cardona J."/>
        </authorList>
    </citation>
    <scope>NUCLEOTIDE SEQUENCE [LARGE SCALE GENOMIC DNA]</scope>
    <source>
        <strain evidence="11 12">LMG 33000</strain>
    </source>
</reference>
<evidence type="ECO:0000313" key="11">
    <source>
        <dbReference type="EMBL" id="CAK8054730.1"/>
    </source>
</evidence>